<evidence type="ECO:0000313" key="5">
    <source>
        <dbReference type="Proteomes" id="UP000663760"/>
    </source>
</evidence>
<keyword evidence="2" id="KW-0806">Transcription termination</keyword>
<keyword evidence="3" id="KW-0809">Transit peptide</keyword>
<keyword evidence="5" id="KW-1185">Reference proteome</keyword>
<name>A0A7I8KCY0_SPIIN</name>
<dbReference type="Gene3D" id="1.25.70.10">
    <property type="entry name" value="Transcription termination factor 3, mitochondrial"/>
    <property type="match status" value="2"/>
</dbReference>
<dbReference type="PANTHER" id="PTHR13068:SF23">
    <property type="entry name" value="TRANSCRIPTION TERMINATION FACTOR MTERF15, MITOCHONDRIAL"/>
    <property type="match status" value="1"/>
</dbReference>
<dbReference type="Pfam" id="PF02536">
    <property type="entry name" value="mTERF"/>
    <property type="match status" value="1"/>
</dbReference>
<organism evidence="4 5">
    <name type="scientific">Spirodela intermedia</name>
    <name type="common">Intermediate duckweed</name>
    <dbReference type="NCBI Taxonomy" id="51605"/>
    <lineage>
        <taxon>Eukaryota</taxon>
        <taxon>Viridiplantae</taxon>
        <taxon>Streptophyta</taxon>
        <taxon>Embryophyta</taxon>
        <taxon>Tracheophyta</taxon>
        <taxon>Spermatophyta</taxon>
        <taxon>Magnoliopsida</taxon>
        <taxon>Liliopsida</taxon>
        <taxon>Araceae</taxon>
        <taxon>Lemnoideae</taxon>
        <taxon>Spirodela</taxon>
    </lineage>
</organism>
<evidence type="ECO:0000256" key="1">
    <source>
        <dbReference type="ARBA" id="ARBA00007692"/>
    </source>
</evidence>
<proteinExistence type="inferred from homology"/>
<dbReference type="GO" id="GO:0003676">
    <property type="term" value="F:nucleic acid binding"/>
    <property type="evidence" value="ECO:0007669"/>
    <property type="project" value="InterPro"/>
</dbReference>
<dbReference type="AlphaFoldDB" id="A0A7I8KCY0"/>
<dbReference type="PANTHER" id="PTHR13068">
    <property type="entry name" value="CGI-12 PROTEIN-RELATED"/>
    <property type="match status" value="1"/>
</dbReference>
<dbReference type="SMART" id="SM00733">
    <property type="entry name" value="Mterf"/>
    <property type="match status" value="4"/>
</dbReference>
<keyword evidence="2" id="KW-0805">Transcription regulation</keyword>
<dbReference type="InterPro" id="IPR003690">
    <property type="entry name" value="MTERF"/>
</dbReference>
<reference evidence="4" key="1">
    <citation type="submission" date="2020-02" db="EMBL/GenBank/DDBJ databases">
        <authorList>
            <person name="Scholz U."/>
            <person name="Mascher M."/>
            <person name="Fiebig A."/>
        </authorList>
    </citation>
    <scope>NUCLEOTIDE SEQUENCE</scope>
</reference>
<dbReference type="GO" id="GO:0006353">
    <property type="term" value="P:DNA-templated transcription termination"/>
    <property type="evidence" value="ECO:0007669"/>
    <property type="project" value="UniProtKB-KW"/>
</dbReference>
<dbReference type="InterPro" id="IPR038538">
    <property type="entry name" value="MTERF_sf"/>
</dbReference>
<protein>
    <submittedName>
        <fullName evidence="4">Uncharacterized protein</fullName>
    </submittedName>
</protein>
<keyword evidence="2" id="KW-0804">Transcription</keyword>
<dbReference type="Proteomes" id="UP000663760">
    <property type="component" value="Chromosome 5"/>
</dbReference>
<dbReference type="OrthoDB" id="637682at2759"/>
<evidence type="ECO:0000256" key="3">
    <source>
        <dbReference type="ARBA" id="ARBA00022946"/>
    </source>
</evidence>
<gene>
    <name evidence="4" type="ORF">SI8410_05006300</name>
</gene>
<accession>A0A7I8KCY0</accession>
<sequence>MGSARTALSKLPLRRRAAGEGFAAGRQAIRSLPSFTEAPPSGAGGDSLVRRRSSLANLLQRYGFPSSTLTWFIRCNRFLLDSEQDDVQRCMKVLLSFGLSQDSLVSVVSFCPRVLELGFLRRWELAFSQIGLSPVPPFMVQRILEQSWRCRIEPEDVRRSCQALSQAGFCKRTVAKVLEKLPSTRMNFPGINRRLGFLKEIGCSKEEIDRIVFSFPGFLGLSLELRLQPLLEEFRELNLEDDEVRKSLIESPRALLTMQTGELPRCVEFLRSLKCRLPIKDRILCEGPVRASIRVKLRVDLLCRHGLIRRDAFKVLWKEPRTILYELDDIQTKIDFLIHTMGFGIDWLVEVPEYLGVNLQKLVVPRYNVIEHLRSKKALGFQVDLRLLIKPSRNKFYNMFVKPYPDCEGIFGGPPGDANPKRRHPAGLWTLFKPPAYPQTKEDVRTMKLFMESLVNP</sequence>
<dbReference type="EMBL" id="LR746268">
    <property type="protein sequence ID" value="CAA7395637.1"/>
    <property type="molecule type" value="Genomic_DNA"/>
</dbReference>
<evidence type="ECO:0000313" key="4">
    <source>
        <dbReference type="EMBL" id="CAA7395637.1"/>
    </source>
</evidence>
<comment type="similarity">
    <text evidence="1">Belongs to the mTERF family.</text>
</comment>
<evidence type="ECO:0000256" key="2">
    <source>
        <dbReference type="ARBA" id="ARBA00022472"/>
    </source>
</evidence>